<evidence type="ECO:0000313" key="1">
    <source>
        <dbReference type="EMBL" id="MET3654803.1"/>
    </source>
</evidence>
<organism evidence="1 2">
    <name type="scientific">Dyella japonica</name>
    <dbReference type="NCBI Taxonomy" id="231455"/>
    <lineage>
        <taxon>Bacteria</taxon>
        <taxon>Pseudomonadati</taxon>
        <taxon>Pseudomonadota</taxon>
        <taxon>Gammaproteobacteria</taxon>
        <taxon>Lysobacterales</taxon>
        <taxon>Rhodanobacteraceae</taxon>
        <taxon>Dyella</taxon>
    </lineage>
</organism>
<name>A0ABV2K405_9GAMM</name>
<dbReference type="EMBL" id="JBEPMU010000010">
    <property type="protein sequence ID" value="MET3654803.1"/>
    <property type="molecule type" value="Genomic_DNA"/>
</dbReference>
<keyword evidence="2" id="KW-1185">Reference proteome</keyword>
<reference evidence="1 2" key="1">
    <citation type="submission" date="2024-06" db="EMBL/GenBank/DDBJ databases">
        <title>Sorghum-associated microbial communities from plants grown in Nebraska, USA.</title>
        <authorList>
            <person name="Schachtman D."/>
        </authorList>
    </citation>
    <scope>NUCLEOTIDE SEQUENCE [LARGE SCALE GENOMIC DNA]</scope>
    <source>
        <strain evidence="1 2">1073</strain>
    </source>
</reference>
<proteinExistence type="predicted"/>
<evidence type="ECO:0000313" key="2">
    <source>
        <dbReference type="Proteomes" id="UP001549184"/>
    </source>
</evidence>
<sequence length="71" mass="8172">MELNFTLIDDQNEPIEVFCQIFERGASRYWRAWLYGSVSLRETLEGRAADERAIPGQVQAEILLRGIRASD</sequence>
<protein>
    <submittedName>
        <fullName evidence="1">Uncharacterized protein</fullName>
    </submittedName>
</protein>
<comment type="caution">
    <text evidence="1">The sequence shown here is derived from an EMBL/GenBank/DDBJ whole genome shotgun (WGS) entry which is preliminary data.</text>
</comment>
<gene>
    <name evidence="1" type="ORF">ABIC75_004551</name>
</gene>
<dbReference type="RefSeq" id="WP_354016136.1">
    <property type="nucleotide sequence ID" value="NZ_JBEPMU010000010.1"/>
</dbReference>
<accession>A0ABV2K405</accession>
<dbReference type="Proteomes" id="UP001549184">
    <property type="component" value="Unassembled WGS sequence"/>
</dbReference>